<dbReference type="InterPro" id="IPR053924">
    <property type="entry name" value="RecX_HTH_2nd"/>
</dbReference>
<feature type="compositionally biased region" description="Basic and acidic residues" evidence="6">
    <location>
        <begin position="17"/>
        <end position="27"/>
    </location>
</feature>
<proteinExistence type="inferred from homology"/>
<comment type="subcellular location">
    <subcellularLocation>
        <location evidence="1 5">Cytoplasm</location>
    </subcellularLocation>
</comment>
<dbReference type="PANTHER" id="PTHR33602">
    <property type="entry name" value="REGULATORY PROTEIN RECX FAMILY PROTEIN"/>
    <property type="match status" value="1"/>
</dbReference>
<sequence>MTERQQGRRAYRSGSSRADRSGDRADGSGRQAGEGGRGGPPPDPRQQARDICLRLLAVRPRTRLELARALARKGIADEDATAVLERYGEVGMIDDEAFARAWVTSRHTGRGLARGALARELRQRGVDGETIGDALTELDGDTEAATARSLAERRLRSMSSVPPDVAFRRVVGMLARKGYAPGLAMRTVRDLLAERADAAEFADGLDVDALTDSTEESGSGGPG</sequence>
<evidence type="ECO:0000256" key="1">
    <source>
        <dbReference type="ARBA" id="ARBA00004496"/>
    </source>
</evidence>
<comment type="similarity">
    <text evidence="2 5">Belongs to the RecX family.</text>
</comment>
<evidence type="ECO:0000256" key="3">
    <source>
        <dbReference type="ARBA" id="ARBA00018111"/>
    </source>
</evidence>
<name>A0A8J3NBD5_9ACTN</name>
<comment type="caution">
    <text evidence="10">The sequence shown here is derived from an EMBL/GenBank/DDBJ whole genome shotgun (WGS) entry which is preliminary data.</text>
</comment>
<dbReference type="InterPro" id="IPR003783">
    <property type="entry name" value="Regulatory_RecX"/>
</dbReference>
<dbReference type="InterPro" id="IPR053925">
    <property type="entry name" value="RecX_HTH_3rd"/>
</dbReference>
<dbReference type="GO" id="GO:0005737">
    <property type="term" value="C:cytoplasm"/>
    <property type="evidence" value="ECO:0007669"/>
    <property type="project" value="UniProtKB-SubCell"/>
</dbReference>
<evidence type="ECO:0000313" key="10">
    <source>
        <dbReference type="EMBL" id="GID09239.1"/>
    </source>
</evidence>
<dbReference type="AlphaFoldDB" id="A0A8J3NBD5"/>
<evidence type="ECO:0000256" key="2">
    <source>
        <dbReference type="ARBA" id="ARBA00009695"/>
    </source>
</evidence>
<dbReference type="PANTHER" id="PTHR33602:SF1">
    <property type="entry name" value="REGULATORY PROTEIN RECX FAMILY PROTEIN"/>
    <property type="match status" value="1"/>
</dbReference>
<comment type="function">
    <text evidence="5">Modulates RecA activity.</text>
</comment>
<feature type="domain" description="RecX third three-helical" evidence="8">
    <location>
        <begin position="141"/>
        <end position="186"/>
    </location>
</feature>
<keyword evidence="4 5" id="KW-0963">Cytoplasm</keyword>
<dbReference type="InterPro" id="IPR053926">
    <property type="entry name" value="RecX_HTH_1st"/>
</dbReference>
<dbReference type="RefSeq" id="WP_203654011.1">
    <property type="nucleotide sequence ID" value="NZ_BAAAZM010000016.1"/>
</dbReference>
<evidence type="ECO:0000313" key="11">
    <source>
        <dbReference type="Proteomes" id="UP000612808"/>
    </source>
</evidence>
<accession>A0A8J3NBD5</accession>
<evidence type="ECO:0000259" key="9">
    <source>
        <dbReference type="Pfam" id="PF21982"/>
    </source>
</evidence>
<dbReference type="Pfam" id="PF02631">
    <property type="entry name" value="RecX_HTH2"/>
    <property type="match status" value="1"/>
</dbReference>
<dbReference type="Pfam" id="PF21982">
    <property type="entry name" value="RecX_HTH1"/>
    <property type="match status" value="1"/>
</dbReference>
<evidence type="ECO:0000256" key="5">
    <source>
        <dbReference type="HAMAP-Rule" id="MF_01114"/>
    </source>
</evidence>
<dbReference type="Proteomes" id="UP000612808">
    <property type="component" value="Unassembled WGS sequence"/>
</dbReference>
<evidence type="ECO:0000259" key="7">
    <source>
        <dbReference type="Pfam" id="PF02631"/>
    </source>
</evidence>
<gene>
    <name evidence="5" type="primary">recX</name>
    <name evidence="10" type="ORF">Aru02nite_01280</name>
</gene>
<evidence type="ECO:0000259" key="8">
    <source>
        <dbReference type="Pfam" id="PF21981"/>
    </source>
</evidence>
<dbReference type="Gene3D" id="1.10.10.10">
    <property type="entry name" value="Winged helix-like DNA-binding domain superfamily/Winged helix DNA-binding domain"/>
    <property type="match status" value="2"/>
</dbReference>
<evidence type="ECO:0000256" key="6">
    <source>
        <dbReference type="SAM" id="MobiDB-lite"/>
    </source>
</evidence>
<feature type="domain" description="RecX second three-helical" evidence="7">
    <location>
        <begin position="94"/>
        <end position="135"/>
    </location>
</feature>
<evidence type="ECO:0000256" key="4">
    <source>
        <dbReference type="ARBA" id="ARBA00022490"/>
    </source>
</evidence>
<feature type="region of interest" description="Disordered" evidence="6">
    <location>
        <begin position="1"/>
        <end position="47"/>
    </location>
</feature>
<dbReference type="Pfam" id="PF21981">
    <property type="entry name" value="RecX_HTH3"/>
    <property type="match status" value="1"/>
</dbReference>
<protein>
    <recommendedName>
        <fullName evidence="3 5">Regulatory protein RecX</fullName>
    </recommendedName>
</protein>
<organism evidence="10 11">
    <name type="scientific">Actinocatenispora rupis</name>
    <dbReference type="NCBI Taxonomy" id="519421"/>
    <lineage>
        <taxon>Bacteria</taxon>
        <taxon>Bacillati</taxon>
        <taxon>Actinomycetota</taxon>
        <taxon>Actinomycetes</taxon>
        <taxon>Micromonosporales</taxon>
        <taxon>Micromonosporaceae</taxon>
        <taxon>Actinocatenispora</taxon>
    </lineage>
</organism>
<keyword evidence="11" id="KW-1185">Reference proteome</keyword>
<dbReference type="EMBL" id="BOMB01000001">
    <property type="protein sequence ID" value="GID09239.1"/>
    <property type="molecule type" value="Genomic_DNA"/>
</dbReference>
<dbReference type="GO" id="GO:0006282">
    <property type="term" value="P:regulation of DNA repair"/>
    <property type="evidence" value="ECO:0007669"/>
    <property type="project" value="UniProtKB-UniRule"/>
</dbReference>
<reference evidence="10" key="1">
    <citation type="submission" date="2021-01" db="EMBL/GenBank/DDBJ databases">
        <title>Whole genome shotgun sequence of Actinocatenispora rupis NBRC 107355.</title>
        <authorList>
            <person name="Komaki H."/>
            <person name="Tamura T."/>
        </authorList>
    </citation>
    <scope>NUCLEOTIDE SEQUENCE</scope>
    <source>
        <strain evidence="10">NBRC 107355</strain>
    </source>
</reference>
<dbReference type="InterPro" id="IPR036388">
    <property type="entry name" value="WH-like_DNA-bd_sf"/>
</dbReference>
<feature type="domain" description="RecX first three-helical" evidence="9">
    <location>
        <begin position="48"/>
        <end position="86"/>
    </location>
</feature>
<dbReference type="HAMAP" id="MF_01114">
    <property type="entry name" value="RecX"/>
    <property type="match status" value="1"/>
</dbReference>